<dbReference type="AlphaFoldDB" id="A0A2H0UKG6"/>
<organism evidence="2 3">
    <name type="scientific">Candidatus Harrisonbacteria bacterium CG10_big_fil_rev_8_21_14_0_10_49_15</name>
    <dbReference type="NCBI Taxonomy" id="1974587"/>
    <lineage>
        <taxon>Bacteria</taxon>
        <taxon>Candidatus Harrisoniibacteriota</taxon>
    </lineage>
</organism>
<sequence length="303" mass="32728">MLKKHLLKNKRIVVIGGANGTAAVLQALKRRVGHLSVIQTPADDGGSGGAVRAHFKIMAPGDARRALVALSETKDKKALAAFTHRFETGPLKGQVLGNLIIAGLARNLGGFEEAIEELKKALKVRGDILPASLTPATLYAVLANGHRIVGETHIDLRKNTRVGIMRVGFVKPVPLNPRARQAIERADAIIIGPGDLYTSIIPNFLVTGMKEAVAQSEAKKIYIINAANKPAETAGFTDEDYVRELKKYVGVVEEVIRPRDILGYSPFSKGSLPAGRQVPVGGGILEMERYTPSQIWRAVREIL</sequence>
<evidence type="ECO:0000256" key="1">
    <source>
        <dbReference type="ARBA" id="ARBA00022490"/>
    </source>
</evidence>
<proteinExistence type="predicted"/>
<evidence type="ECO:0008006" key="4">
    <source>
        <dbReference type="Google" id="ProtNLM"/>
    </source>
</evidence>
<dbReference type="InterPro" id="IPR002882">
    <property type="entry name" value="CofD"/>
</dbReference>
<dbReference type="EMBL" id="PFBD01000023">
    <property type="protein sequence ID" value="PIR86897.1"/>
    <property type="molecule type" value="Genomic_DNA"/>
</dbReference>
<dbReference type="Gene3D" id="3.40.50.10680">
    <property type="entry name" value="CofD-like domains"/>
    <property type="match status" value="1"/>
</dbReference>
<dbReference type="CDD" id="cd07187">
    <property type="entry name" value="YvcK_like"/>
    <property type="match status" value="1"/>
</dbReference>
<dbReference type="SUPFAM" id="SSF142338">
    <property type="entry name" value="CofD-like"/>
    <property type="match status" value="1"/>
</dbReference>
<evidence type="ECO:0000313" key="3">
    <source>
        <dbReference type="Proteomes" id="UP000229526"/>
    </source>
</evidence>
<reference evidence="3" key="1">
    <citation type="submission" date="2017-09" db="EMBL/GenBank/DDBJ databases">
        <title>Depth-based differentiation of microbial function through sediment-hosted aquifers and enrichment of novel symbionts in the deep terrestrial subsurface.</title>
        <authorList>
            <person name="Probst A.J."/>
            <person name="Ladd B."/>
            <person name="Jarett J.K."/>
            <person name="Geller-Mcgrath D.E."/>
            <person name="Sieber C.M.K."/>
            <person name="Emerson J.B."/>
            <person name="Anantharaman K."/>
            <person name="Thomas B.C."/>
            <person name="Malmstrom R."/>
            <person name="Stieglmeier M."/>
            <person name="Klingl A."/>
            <person name="Woyke T."/>
            <person name="Ryan C.M."/>
            <person name="Banfield J.F."/>
        </authorList>
    </citation>
    <scope>NUCLEOTIDE SEQUENCE [LARGE SCALE GENOMIC DNA]</scope>
</reference>
<evidence type="ECO:0000313" key="2">
    <source>
        <dbReference type="EMBL" id="PIR86897.1"/>
    </source>
</evidence>
<protein>
    <recommendedName>
        <fullName evidence="4">Gluconeogenesis factor</fullName>
    </recommendedName>
</protein>
<keyword evidence="1" id="KW-0963">Cytoplasm</keyword>
<name>A0A2H0UKG6_9BACT</name>
<accession>A0A2H0UKG6</accession>
<dbReference type="PANTHER" id="PTHR30135:SF3">
    <property type="entry name" value="GLUCONEOGENESIS FACTOR-RELATED"/>
    <property type="match status" value="1"/>
</dbReference>
<dbReference type="Proteomes" id="UP000229526">
    <property type="component" value="Unassembled WGS sequence"/>
</dbReference>
<gene>
    <name evidence="2" type="ORF">COU11_03525</name>
</gene>
<comment type="caution">
    <text evidence="2">The sequence shown here is derived from an EMBL/GenBank/DDBJ whole genome shotgun (WGS) entry which is preliminary data.</text>
</comment>
<dbReference type="GO" id="GO:0043743">
    <property type="term" value="F:LPPG:FO 2-phospho-L-lactate transferase activity"/>
    <property type="evidence" value="ECO:0007669"/>
    <property type="project" value="InterPro"/>
</dbReference>
<dbReference type="InterPro" id="IPR010119">
    <property type="entry name" value="Gluconeogen_factor"/>
</dbReference>
<dbReference type="InterPro" id="IPR038136">
    <property type="entry name" value="CofD-like_dom_sf"/>
</dbReference>
<dbReference type="PANTHER" id="PTHR30135">
    <property type="entry name" value="UNCHARACTERIZED PROTEIN YVCK-RELATED"/>
    <property type="match status" value="1"/>
</dbReference>
<dbReference type="Pfam" id="PF01933">
    <property type="entry name" value="CofD"/>
    <property type="match status" value="1"/>
</dbReference>
<dbReference type="NCBIfam" id="TIGR01826">
    <property type="entry name" value="CofD_related"/>
    <property type="match status" value="1"/>
</dbReference>